<comment type="caution">
    <text evidence="6">The sequence shown here is derived from an EMBL/GenBank/DDBJ whole genome shotgun (WGS) entry which is preliminary data.</text>
</comment>
<dbReference type="InterPro" id="IPR036188">
    <property type="entry name" value="FAD/NAD-bd_sf"/>
</dbReference>
<sequence>MQAFVEPGRNIPIEAEYDVCVLGGGVAGAAAALAAAREGAKTCLVEKEYALGGLATLGLIVIYLPLCDGNGRQVIAGISEEFLRASLKYGPGDLPDCWNNGGDAAERRQKRYQTRYEAASLTLALEELLLSAGVTLWYDTRLCAAACEGGKVQGVIVENKSGRLGIRAKAFIDATGDADLCFLAGEDTVSLATNVRTGWYFTGGGEGVRLHQLSDPIHGPIPETSRRYAGDRHWDVTQHAIDGRKMILADLERRRAMEKDVYPLLLPAYDGMRMTRRLNGAYVLDESEAFRDFPDSIGLTGDWRKCGPVFAMPWRAIAGVKNGNLAAAGRCISVSTDMWDITRVIPTAAMTGQAAGLGAALAVHRNEALNSLPISLLQDALRANGAIVEAP</sequence>
<keyword evidence="4" id="KW-0408">Iron</keyword>
<keyword evidence="1" id="KW-0004">4Fe-4S</keyword>
<evidence type="ECO:0000256" key="3">
    <source>
        <dbReference type="ARBA" id="ARBA00023002"/>
    </source>
</evidence>
<dbReference type="GO" id="GO:0016491">
    <property type="term" value="F:oxidoreductase activity"/>
    <property type="evidence" value="ECO:0007669"/>
    <property type="project" value="UniProtKB-KW"/>
</dbReference>
<dbReference type="PANTHER" id="PTHR43498">
    <property type="entry name" value="FERREDOXIN:COB-COM HETERODISULFIDE REDUCTASE SUBUNIT A"/>
    <property type="match status" value="1"/>
</dbReference>
<keyword evidence="2" id="KW-0479">Metal-binding</keyword>
<accession>A0A9D1FZW6</accession>
<dbReference type="Pfam" id="PF12831">
    <property type="entry name" value="FAD_oxidored"/>
    <property type="match status" value="2"/>
</dbReference>
<keyword evidence="5" id="KW-0411">Iron-sulfur</keyword>
<name>A0A9D1FZW6_9FIRM</name>
<dbReference type="GO" id="GO:0051539">
    <property type="term" value="F:4 iron, 4 sulfur cluster binding"/>
    <property type="evidence" value="ECO:0007669"/>
    <property type="project" value="UniProtKB-KW"/>
</dbReference>
<dbReference type="EMBL" id="DVJN01000106">
    <property type="protein sequence ID" value="HIS92432.1"/>
    <property type="molecule type" value="Genomic_DNA"/>
</dbReference>
<protein>
    <submittedName>
        <fullName evidence="6">FAD-dependent oxidoreductase</fullName>
    </submittedName>
</protein>
<keyword evidence="3" id="KW-0560">Oxidoreductase</keyword>
<proteinExistence type="predicted"/>
<evidence type="ECO:0000313" key="6">
    <source>
        <dbReference type="EMBL" id="HIS92432.1"/>
    </source>
</evidence>
<dbReference type="GO" id="GO:0046872">
    <property type="term" value="F:metal ion binding"/>
    <property type="evidence" value="ECO:0007669"/>
    <property type="project" value="UniProtKB-KW"/>
</dbReference>
<evidence type="ECO:0000256" key="5">
    <source>
        <dbReference type="ARBA" id="ARBA00023014"/>
    </source>
</evidence>
<dbReference type="InterPro" id="IPR039650">
    <property type="entry name" value="HdrA-like"/>
</dbReference>
<dbReference type="Proteomes" id="UP000824140">
    <property type="component" value="Unassembled WGS sequence"/>
</dbReference>
<dbReference type="PANTHER" id="PTHR43498:SF1">
    <property type="entry name" value="COB--COM HETERODISULFIDE REDUCTASE IRON-SULFUR SUBUNIT A"/>
    <property type="match status" value="1"/>
</dbReference>
<gene>
    <name evidence="6" type="ORF">IAA84_05375</name>
</gene>
<dbReference type="Gene3D" id="3.50.50.60">
    <property type="entry name" value="FAD/NAD(P)-binding domain"/>
    <property type="match status" value="1"/>
</dbReference>
<dbReference type="AlphaFoldDB" id="A0A9D1FZW6"/>
<evidence type="ECO:0000256" key="2">
    <source>
        <dbReference type="ARBA" id="ARBA00022723"/>
    </source>
</evidence>
<reference evidence="6" key="2">
    <citation type="journal article" date="2021" name="PeerJ">
        <title>Extensive microbial diversity within the chicken gut microbiome revealed by metagenomics and culture.</title>
        <authorList>
            <person name="Gilroy R."/>
            <person name="Ravi A."/>
            <person name="Getino M."/>
            <person name="Pursley I."/>
            <person name="Horton D.L."/>
            <person name="Alikhan N.F."/>
            <person name="Baker D."/>
            <person name="Gharbi K."/>
            <person name="Hall N."/>
            <person name="Watson M."/>
            <person name="Adriaenssens E.M."/>
            <person name="Foster-Nyarko E."/>
            <person name="Jarju S."/>
            <person name="Secka A."/>
            <person name="Antonio M."/>
            <person name="Oren A."/>
            <person name="Chaudhuri R.R."/>
            <person name="La Ragione R."/>
            <person name="Hildebrand F."/>
            <person name="Pallen M.J."/>
        </authorList>
    </citation>
    <scope>NUCLEOTIDE SEQUENCE</scope>
    <source>
        <strain evidence="6">13766</strain>
    </source>
</reference>
<evidence type="ECO:0000313" key="7">
    <source>
        <dbReference type="Proteomes" id="UP000824140"/>
    </source>
</evidence>
<evidence type="ECO:0000256" key="1">
    <source>
        <dbReference type="ARBA" id="ARBA00022485"/>
    </source>
</evidence>
<evidence type="ECO:0000256" key="4">
    <source>
        <dbReference type="ARBA" id="ARBA00023004"/>
    </source>
</evidence>
<reference evidence="6" key="1">
    <citation type="submission" date="2020-10" db="EMBL/GenBank/DDBJ databases">
        <authorList>
            <person name="Gilroy R."/>
        </authorList>
    </citation>
    <scope>NUCLEOTIDE SEQUENCE</scope>
    <source>
        <strain evidence="6">13766</strain>
    </source>
</reference>
<organism evidence="6 7">
    <name type="scientific">Candidatus Alectryocaccomicrobium excrementavium</name>
    <dbReference type="NCBI Taxonomy" id="2840668"/>
    <lineage>
        <taxon>Bacteria</taxon>
        <taxon>Bacillati</taxon>
        <taxon>Bacillota</taxon>
        <taxon>Clostridia</taxon>
        <taxon>Candidatus Alectryocaccomicrobium</taxon>
    </lineage>
</organism>
<dbReference type="SUPFAM" id="SSF51905">
    <property type="entry name" value="FAD/NAD(P)-binding domain"/>
    <property type="match status" value="1"/>
</dbReference>